<keyword evidence="1" id="KW-1133">Transmembrane helix</keyword>
<proteinExistence type="predicted"/>
<keyword evidence="1" id="KW-0812">Transmembrane</keyword>
<keyword evidence="3" id="KW-1185">Reference proteome</keyword>
<dbReference type="AlphaFoldDB" id="A0A343THB6"/>
<dbReference type="GeneID" id="37877190"/>
<dbReference type="KEGG" id="hdf:AArcSl_0845"/>
<gene>
    <name evidence="2" type="ORF">AArcSl_0845</name>
</gene>
<evidence type="ECO:0000313" key="2">
    <source>
        <dbReference type="EMBL" id="AUX08488.1"/>
    </source>
</evidence>
<dbReference type="RefSeq" id="WP_119815497.1">
    <property type="nucleotide sequence ID" value="NZ_CP025066.1"/>
</dbReference>
<dbReference type="Proteomes" id="UP000263012">
    <property type="component" value="Chromosome"/>
</dbReference>
<organism evidence="2 3">
    <name type="scientific">Halalkaliarchaeum desulfuricum</name>
    <dbReference type="NCBI Taxonomy" id="2055893"/>
    <lineage>
        <taxon>Archaea</taxon>
        <taxon>Methanobacteriati</taxon>
        <taxon>Methanobacteriota</taxon>
        <taxon>Stenosarchaea group</taxon>
        <taxon>Halobacteria</taxon>
        <taxon>Halobacteriales</taxon>
        <taxon>Haloferacaceae</taxon>
        <taxon>Halalkaliarchaeum</taxon>
    </lineage>
</organism>
<accession>A0A343THB6</accession>
<dbReference type="EMBL" id="CP025066">
    <property type="protein sequence ID" value="AUX08488.1"/>
    <property type="molecule type" value="Genomic_DNA"/>
</dbReference>
<protein>
    <submittedName>
        <fullName evidence="2">Uncharacterized protein</fullName>
    </submittedName>
</protein>
<sequence length="116" mass="12399">MSDQSTEDPSPEGNGRFSAGMGTIKSGMVGIGTLLFVVVFFPVLVLGSGAVLVFLTWPLFLGAFLEYGYLPGSGLSGNEPVSTMWYLVTFVWLLVLTVGPYLSKQYGGFRFLSTAA</sequence>
<feature type="transmembrane region" description="Helical" evidence="1">
    <location>
        <begin position="84"/>
        <end position="102"/>
    </location>
</feature>
<evidence type="ECO:0000256" key="1">
    <source>
        <dbReference type="SAM" id="Phobius"/>
    </source>
</evidence>
<keyword evidence="1" id="KW-0472">Membrane</keyword>
<feature type="transmembrane region" description="Helical" evidence="1">
    <location>
        <begin position="34"/>
        <end position="64"/>
    </location>
</feature>
<evidence type="ECO:0000313" key="3">
    <source>
        <dbReference type="Proteomes" id="UP000263012"/>
    </source>
</evidence>
<name>A0A343THB6_9EURY</name>
<reference evidence="3" key="1">
    <citation type="submission" date="2017-11" db="EMBL/GenBank/DDBJ databases">
        <title>Phenotypic and genomic properties of facultatively anaerobic sulfur-reducing natronoarchaea from hypersaline soda lakes.</title>
        <authorList>
            <person name="Sorokin D.Y."/>
            <person name="Kublanov I.V."/>
            <person name="Roman P."/>
            <person name="Sinninghe Damste J.S."/>
            <person name="Golyshin P.N."/>
            <person name="Rojo D."/>
            <person name="Ciordia S."/>
            <person name="Mena M.D.C."/>
            <person name="Ferrer M."/>
            <person name="Messina E."/>
            <person name="Smedile F."/>
            <person name="La Spada G."/>
            <person name="La Cono V."/>
            <person name="Yakimov M.M."/>
        </authorList>
    </citation>
    <scope>NUCLEOTIDE SEQUENCE [LARGE SCALE GENOMIC DNA]</scope>
    <source>
        <strain evidence="3">AArc-Sl</strain>
    </source>
</reference>